<dbReference type="EMBL" id="JBHTLQ010000001">
    <property type="protein sequence ID" value="MFD1188956.1"/>
    <property type="molecule type" value="Genomic_DNA"/>
</dbReference>
<dbReference type="InterPro" id="IPR029069">
    <property type="entry name" value="HotDog_dom_sf"/>
</dbReference>
<dbReference type="SUPFAM" id="SSF54637">
    <property type="entry name" value="Thioesterase/thiol ester dehydrase-isomerase"/>
    <property type="match status" value="1"/>
</dbReference>
<protein>
    <submittedName>
        <fullName evidence="1">Acyl-CoA thioesterase</fullName>
        <ecNumber evidence="1">3.1.2.-</ecNumber>
    </submittedName>
</protein>
<accession>A0ABW3SXX7</accession>
<dbReference type="Pfam" id="PF13279">
    <property type="entry name" value="4HBT_2"/>
    <property type="match status" value="1"/>
</dbReference>
<dbReference type="EC" id="3.1.2.-" evidence="1"/>
<name>A0ABW3SXX7_9CAUL</name>
<dbReference type="Proteomes" id="UP001597216">
    <property type="component" value="Unassembled WGS sequence"/>
</dbReference>
<gene>
    <name evidence="1" type="ORF">ACFQ27_00065</name>
</gene>
<proteinExistence type="predicted"/>
<keyword evidence="1" id="KW-0378">Hydrolase</keyword>
<evidence type="ECO:0000313" key="1">
    <source>
        <dbReference type="EMBL" id="MFD1188956.1"/>
    </source>
</evidence>
<reference evidence="2" key="1">
    <citation type="journal article" date="2019" name="Int. J. Syst. Evol. Microbiol.">
        <title>The Global Catalogue of Microorganisms (GCM) 10K type strain sequencing project: providing services to taxonomists for standard genome sequencing and annotation.</title>
        <authorList>
            <consortium name="The Broad Institute Genomics Platform"/>
            <consortium name="The Broad Institute Genome Sequencing Center for Infectious Disease"/>
            <person name="Wu L."/>
            <person name="Ma J."/>
        </authorList>
    </citation>
    <scope>NUCLEOTIDE SEQUENCE [LARGE SCALE GENOMIC DNA]</scope>
    <source>
        <strain evidence="2">CCUG 55074</strain>
    </source>
</reference>
<dbReference type="GO" id="GO:0016787">
    <property type="term" value="F:hydrolase activity"/>
    <property type="evidence" value="ECO:0007669"/>
    <property type="project" value="UniProtKB-KW"/>
</dbReference>
<keyword evidence="2" id="KW-1185">Reference proteome</keyword>
<dbReference type="RefSeq" id="WP_377351916.1">
    <property type="nucleotide sequence ID" value="NZ_JBHTLQ010000001.1"/>
</dbReference>
<dbReference type="Gene3D" id="3.10.129.10">
    <property type="entry name" value="Hotdog Thioesterase"/>
    <property type="match status" value="1"/>
</dbReference>
<evidence type="ECO:0000313" key="2">
    <source>
        <dbReference type="Proteomes" id="UP001597216"/>
    </source>
</evidence>
<dbReference type="CDD" id="cd00586">
    <property type="entry name" value="4HBT"/>
    <property type="match status" value="1"/>
</dbReference>
<organism evidence="1 2">
    <name type="scientific">Phenylobacterium conjunctum</name>
    <dbReference type="NCBI Taxonomy" id="1298959"/>
    <lineage>
        <taxon>Bacteria</taxon>
        <taxon>Pseudomonadati</taxon>
        <taxon>Pseudomonadota</taxon>
        <taxon>Alphaproteobacteria</taxon>
        <taxon>Caulobacterales</taxon>
        <taxon>Caulobacteraceae</taxon>
        <taxon>Phenylobacterium</taxon>
    </lineage>
</organism>
<sequence>MKPPAWRADAHRYPHTFTLQPRYSDEDRLGHVNNIAIAGYYDEARSRFSREVFAAVPAAEISRIVTADSRVTYLAEVFYAGPEPVVRTGILRIGKASYDLAQALFQGDACVGVCTTTFVQASAEGSSPLSEALKEALGRWLVEAPAVAD</sequence>
<comment type="caution">
    <text evidence="1">The sequence shown here is derived from an EMBL/GenBank/DDBJ whole genome shotgun (WGS) entry which is preliminary data.</text>
</comment>